<dbReference type="SMART" id="SM00852">
    <property type="entry name" value="MoCF_biosynth"/>
    <property type="match status" value="1"/>
</dbReference>
<dbReference type="Gene3D" id="3.40.980.10">
    <property type="entry name" value="MoaB/Mog-like domain"/>
    <property type="match status" value="1"/>
</dbReference>
<comment type="caution">
    <text evidence="9">The sequence shown here is derived from an EMBL/GenBank/DDBJ whole genome shotgun (WGS) entry which is preliminary data.</text>
</comment>
<dbReference type="InterPro" id="IPR001453">
    <property type="entry name" value="MoaB/Mog_dom"/>
</dbReference>
<feature type="domain" description="MoaB/Mog" evidence="8">
    <location>
        <begin position="159"/>
        <end position="302"/>
    </location>
</feature>
<dbReference type="SUPFAM" id="SSF53218">
    <property type="entry name" value="Molybdenum cofactor biosynthesis proteins"/>
    <property type="match status" value="1"/>
</dbReference>
<dbReference type="InterPro" id="IPR051920">
    <property type="entry name" value="MPT_Adenylyltrnsfr/MoaC-Rel"/>
</dbReference>
<dbReference type="InterPro" id="IPR002820">
    <property type="entry name" value="Mopterin_CF_biosynth-C_dom"/>
</dbReference>
<dbReference type="InterPro" id="IPR008284">
    <property type="entry name" value="MoCF_biosynth_CS"/>
</dbReference>
<dbReference type="GO" id="GO:0006777">
    <property type="term" value="P:Mo-molybdopterin cofactor biosynthetic process"/>
    <property type="evidence" value="ECO:0007669"/>
    <property type="project" value="UniProtKB-KW"/>
</dbReference>
<evidence type="ECO:0000313" key="10">
    <source>
        <dbReference type="Proteomes" id="UP000245880"/>
    </source>
</evidence>
<evidence type="ECO:0000256" key="6">
    <source>
        <dbReference type="ARBA" id="ARBA00055087"/>
    </source>
</evidence>
<evidence type="ECO:0000256" key="7">
    <source>
        <dbReference type="ARBA" id="ARBA00058212"/>
    </source>
</evidence>
<dbReference type="InterPro" id="IPR023045">
    <property type="entry name" value="MoaC"/>
</dbReference>
<dbReference type="Gene3D" id="3.30.70.640">
    <property type="entry name" value="Molybdopterin cofactor biosynthesis C (MoaC) domain"/>
    <property type="match status" value="1"/>
</dbReference>
<dbReference type="NCBIfam" id="NF002947">
    <property type="entry name" value="PRK03604.1"/>
    <property type="match status" value="1"/>
</dbReference>
<dbReference type="UniPathway" id="UPA00344"/>
<dbReference type="EMBL" id="QGDT01000001">
    <property type="protein sequence ID" value="PWJ60428.1"/>
    <property type="molecule type" value="Genomic_DNA"/>
</dbReference>
<dbReference type="PIRSF" id="PIRSF036594">
    <property type="entry name" value="MoaC_MogA"/>
    <property type="match status" value="1"/>
</dbReference>
<comment type="function">
    <text evidence="7">Catalyzes the adenylation of molybdopterin as part of the biosynthesis of the molybdenum-cofactor.</text>
</comment>
<dbReference type="PANTHER" id="PTHR43764:SF1">
    <property type="entry name" value="MOLYBDOPTERIN MOLYBDOTRANSFERASE"/>
    <property type="match status" value="1"/>
</dbReference>
<dbReference type="CDD" id="cd00886">
    <property type="entry name" value="MogA_MoaB"/>
    <property type="match status" value="1"/>
</dbReference>
<proteinExistence type="predicted"/>
<dbReference type="NCBIfam" id="TIGR00581">
    <property type="entry name" value="moaC"/>
    <property type="match status" value="1"/>
</dbReference>
<dbReference type="NCBIfam" id="TIGR00177">
    <property type="entry name" value="molyb_syn"/>
    <property type="match status" value="1"/>
</dbReference>
<accession>A0A316ASC7</accession>
<comment type="function">
    <text evidence="6">Catalyzes the conversion of (8S)-3',8-cyclo-7,8-dihydroguanosine 5'-triphosphate to cyclic pyranopterin monophosphate (cPMP).</text>
</comment>
<evidence type="ECO:0000256" key="1">
    <source>
        <dbReference type="ARBA" id="ARBA00005046"/>
    </source>
</evidence>
<evidence type="ECO:0000259" key="8">
    <source>
        <dbReference type="SMART" id="SM00852"/>
    </source>
</evidence>
<evidence type="ECO:0000256" key="3">
    <source>
        <dbReference type="ARBA" id="ARBA00013491"/>
    </source>
</evidence>
<dbReference type="InterPro" id="IPR036522">
    <property type="entry name" value="MoaC_sf"/>
</dbReference>
<dbReference type="Pfam" id="PF00994">
    <property type="entry name" value="MoCF_biosynth"/>
    <property type="match status" value="1"/>
</dbReference>
<name>A0A316ASC7_9BACT</name>
<dbReference type="SUPFAM" id="SSF55040">
    <property type="entry name" value="Molybdenum cofactor biosynthesis protein C, MoaC"/>
    <property type="match status" value="1"/>
</dbReference>
<reference evidence="9 10" key="1">
    <citation type="submission" date="2018-03" db="EMBL/GenBank/DDBJ databases">
        <title>Genomic Encyclopedia of Archaeal and Bacterial Type Strains, Phase II (KMG-II): from individual species to whole genera.</title>
        <authorList>
            <person name="Goeker M."/>
        </authorList>
    </citation>
    <scope>NUCLEOTIDE SEQUENCE [LARGE SCALE GENOMIC DNA]</scope>
    <source>
        <strain evidence="9 10">DSM 100346</strain>
    </source>
</reference>
<dbReference type="PANTHER" id="PTHR43764">
    <property type="entry name" value="MOLYBDENUM COFACTOR BIOSYNTHESIS"/>
    <property type="match status" value="1"/>
</dbReference>
<dbReference type="InterPro" id="IPR036425">
    <property type="entry name" value="MoaB/Mog-like_dom_sf"/>
</dbReference>
<evidence type="ECO:0000256" key="4">
    <source>
        <dbReference type="ARBA" id="ARBA00023150"/>
    </source>
</evidence>
<dbReference type="Pfam" id="PF01967">
    <property type="entry name" value="MoaC"/>
    <property type="match status" value="1"/>
</dbReference>
<gene>
    <name evidence="9" type="ORF">CLV98_101612</name>
</gene>
<evidence type="ECO:0000256" key="2">
    <source>
        <dbReference type="ARBA" id="ARBA00012509"/>
    </source>
</evidence>
<dbReference type="InterPro" id="IPR012247">
    <property type="entry name" value="MoaC_MogA"/>
</dbReference>
<dbReference type="AlphaFoldDB" id="A0A316ASC7"/>
<comment type="pathway">
    <text evidence="1">Cofactor biosynthesis; molybdopterin biosynthesis.</text>
</comment>
<evidence type="ECO:0000256" key="5">
    <source>
        <dbReference type="ARBA" id="ARBA00051131"/>
    </source>
</evidence>
<protein>
    <recommendedName>
        <fullName evidence="3">Molybdopterin adenylyltransferase</fullName>
        <ecNumber evidence="2">2.7.7.75</ecNumber>
    </recommendedName>
</protein>
<comment type="catalytic activity">
    <reaction evidence="5">
        <text>molybdopterin + ATP + H(+) = adenylyl-molybdopterin + diphosphate</text>
        <dbReference type="Rhea" id="RHEA:31331"/>
        <dbReference type="ChEBI" id="CHEBI:15378"/>
        <dbReference type="ChEBI" id="CHEBI:30616"/>
        <dbReference type="ChEBI" id="CHEBI:33019"/>
        <dbReference type="ChEBI" id="CHEBI:58698"/>
        <dbReference type="ChEBI" id="CHEBI:62727"/>
        <dbReference type="EC" id="2.7.7.75"/>
    </reaction>
</comment>
<dbReference type="PROSITE" id="PS01078">
    <property type="entry name" value="MOCF_BIOSYNTHESIS_1"/>
    <property type="match status" value="1"/>
</dbReference>
<sequence>MPGAVTKSRIMVDITHKTNTLRIATAEATVLVSKLATIEAIIKKQVPKGDVFEMAKAAGLLAVKKTPDLLPDCHPIPIEYTGVNYKIEGLTIIIEVTIKTIYKTGVEVEAMHGASVVALTFYDMLKPIDKGVEIHQIRLLHKSGGKSDRSAPPADLKTAVVVCSDRLSEGIGTDRSGARIVEKLETMSVAVHDLSVVPDVKEDIQDKIRQLTQASFRMILLTGGTGLSHRDVTPEAVRELLDREIPGIAETARQYGQSRMPLAMLSRSVAGLIGDTLVIAMPGSTGGVTEYMDALFPQVFHLFGIIEGQGH</sequence>
<evidence type="ECO:0000313" key="9">
    <source>
        <dbReference type="EMBL" id="PWJ60428.1"/>
    </source>
</evidence>
<dbReference type="Proteomes" id="UP000245880">
    <property type="component" value="Unassembled WGS sequence"/>
</dbReference>
<keyword evidence="4" id="KW-0501">Molybdenum cofactor biosynthesis</keyword>
<keyword evidence="10" id="KW-1185">Reference proteome</keyword>
<dbReference type="EC" id="2.7.7.75" evidence="2"/>
<organism evidence="9 10">
    <name type="scientific">Dyadobacter jejuensis</name>
    <dbReference type="NCBI Taxonomy" id="1082580"/>
    <lineage>
        <taxon>Bacteria</taxon>
        <taxon>Pseudomonadati</taxon>
        <taxon>Bacteroidota</taxon>
        <taxon>Cytophagia</taxon>
        <taxon>Cytophagales</taxon>
        <taxon>Spirosomataceae</taxon>
        <taxon>Dyadobacter</taxon>
    </lineage>
</organism>
<dbReference type="GO" id="GO:0061598">
    <property type="term" value="F:molybdopterin adenylyltransferase activity"/>
    <property type="evidence" value="ECO:0007669"/>
    <property type="project" value="UniProtKB-EC"/>
</dbReference>